<dbReference type="Proteomes" id="UP000053240">
    <property type="component" value="Unassembled WGS sequence"/>
</dbReference>
<evidence type="ECO:0000313" key="3">
    <source>
        <dbReference type="Proteomes" id="UP000053240"/>
    </source>
</evidence>
<reference evidence="2 3" key="1">
    <citation type="journal article" date="2015" name="Nat. Commun.">
        <title>Outbred genome sequencing and CRISPR/Cas9 gene editing in butterflies.</title>
        <authorList>
            <person name="Li X."/>
            <person name="Fan D."/>
            <person name="Zhang W."/>
            <person name="Liu G."/>
            <person name="Zhang L."/>
            <person name="Zhao L."/>
            <person name="Fang X."/>
            <person name="Chen L."/>
            <person name="Dong Y."/>
            <person name="Chen Y."/>
            <person name="Ding Y."/>
            <person name="Zhao R."/>
            <person name="Feng M."/>
            <person name="Zhu Y."/>
            <person name="Feng Y."/>
            <person name="Jiang X."/>
            <person name="Zhu D."/>
            <person name="Xiang H."/>
            <person name="Feng X."/>
            <person name="Li S."/>
            <person name="Wang J."/>
            <person name="Zhang G."/>
            <person name="Kronforst M.R."/>
            <person name="Wang W."/>
        </authorList>
    </citation>
    <scope>NUCLEOTIDE SEQUENCE [LARGE SCALE GENOMIC DNA]</scope>
    <source>
        <strain evidence="2">Ya'a_city_454_Pm</strain>
        <tissue evidence="2">Whole body</tissue>
    </source>
</reference>
<protein>
    <submittedName>
        <fullName evidence="2">Uncharacterized protein</fullName>
    </submittedName>
</protein>
<organism evidence="2 3">
    <name type="scientific">Papilio machaon</name>
    <name type="common">Old World swallowtail butterfly</name>
    <dbReference type="NCBI Taxonomy" id="76193"/>
    <lineage>
        <taxon>Eukaryota</taxon>
        <taxon>Metazoa</taxon>
        <taxon>Ecdysozoa</taxon>
        <taxon>Arthropoda</taxon>
        <taxon>Hexapoda</taxon>
        <taxon>Insecta</taxon>
        <taxon>Pterygota</taxon>
        <taxon>Neoptera</taxon>
        <taxon>Endopterygota</taxon>
        <taxon>Lepidoptera</taxon>
        <taxon>Glossata</taxon>
        <taxon>Ditrysia</taxon>
        <taxon>Papilionoidea</taxon>
        <taxon>Papilionidae</taxon>
        <taxon>Papilioninae</taxon>
        <taxon>Papilio</taxon>
    </lineage>
</organism>
<dbReference type="InParanoid" id="A0A0N1IPL7"/>
<gene>
    <name evidence="2" type="ORF">RR48_04326</name>
</gene>
<feature type="compositionally biased region" description="Acidic residues" evidence="1">
    <location>
        <begin position="25"/>
        <end position="35"/>
    </location>
</feature>
<name>A0A0N1IPL7_PAPMA</name>
<proteinExistence type="predicted"/>
<accession>A0A0N1IPL7</accession>
<evidence type="ECO:0000256" key="1">
    <source>
        <dbReference type="SAM" id="MobiDB-lite"/>
    </source>
</evidence>
<dbReference type="AlphaFoldDB" id="A0A0N1IPL7"/>
<sequence length="56" mass="6257">MNDVGVENSDMKRYDNTIAKKLTAEDEDTAIEDDEPKNVYKPPPTGSSPDHYIDDA</sequence>
<keyword evidence="3" id="KW-1185">Reference proteome</keyword>
<evidence type="ECO:0000313" key="2">
    <source>
        <dbReference type="EMBL" id="KPJ14841.1"/>
    </source>
</evidence>
<feature type="region of interest" description="Disordered" evidence="1">
    <location>
        <begin position="1"/>
        <end position="56"/>
    </location>
</feature>
<dbReference type="EMBL" id="KQ460423">
    <property type="protein sequence ID" value="KPJ14841.1"/>
    <property type="molecule type" value="Genomic_DNA"/>
</dbReference>